<comment type="similarity">
    <text evidence="3 11">Belongs to the CobT family.</text>
</comment>
<organism evidence="12 13">
    <name type="scientific">Paractinoplanes toevensis</name>
    <dbReference type="NCBI Taxonomy" id="571911"/>
    <lineage>
        <taxon>Bacteria</taxon>
        <taxon>Bacillati</taxon>
        <taxon>Actinomycetota</taxon>
        <taxon>Actinomycetes</taxon>
        <taxon>Micromonosporales</taxon>
        <taxon>Micromonosporaceae</taxon>
        <taxon>Paractinoplanes</taxon>
    </lineage>
</organism>
<evidence type="ECO:0000256" key="7">
    <source>
        <dbReference type="ARBA" id="ARBA00022676"/>
    </source>
</evidence>
<comment type="caution">
    <text evidence="12">The sequence shown here is derived from an EMBL/GenBank/DDBJ whole genome shotgun (WGS) entry which is preliminary data.</text>
</comment>
<dbReference type="PANTHER" id="PTHR43463">
    <property type="entry name" value="NICOTINATE-NUCLEOTIDE--DIMETHYLBENZIMIDAZOLE PHOSPHORIBOSYLTRANSFERASE"/>
    <property type="match status" value="1"/>
</dbReference>
<keyword evidence="6 11" id="KW-0169">Cobalamin biosynthesis</keyword>
<sequence length="380" mass="37237">MTHVTLEATVAAVRPADQPAMAAARELQGRLTKPAGSLGALEELSVRLAGVAGTCPPPLPIPAAVAVFAGDHGVHAQAVSPWPQEVTAQMVANFLAGGAVVNAFARQAGAAVTVVDVGVATPLLQGPADDDASAAPMGGGEASAALVGGGDARPALVEANVRRGTRDMTVEPALTADEARAAVETGIRVAEGLIAAGAACLVAGDMGIANTTPAAALIAVFTGCTAEEATGRGTGIDDAMHAHKITVVRAALDRHAPDPADPLGVLATVGGLEHAAIAGFILAAAAHRIPVIIDGVIAASGALAAAAFAPDAVAAMVAGHLSVEPGAAVALAHLGLEPLLDLGMRLGEGSGAVLALPVVEAAVRVLHEVATFDSAGVSEK</sequence>
<keyword evidence="8 11" id="KW-0808">Transferase</keyword>
<dbReference type="AlphaFoldDB" id="A0A919WAW8"/>
<proteinExistence type="inferred from homology"/>
<accession>A0A919WAW8</accession>
<dbReference type="Gene3D" id="3.40.50.10210">
    <property type="match status" value="1"/>
</dbReference>
<dbReference type="Proteomes" id="UP000677082">
    <property type="component" value="Unassembled WGS sequence"/>
</dbReference>
<evidence type="ECO:0000256" key="6">
    <source>
        <dbReference type="ARBA" id="ARBA00022573"/>
    </source>
</evidence>
<dbReference type="EC" id="2.4.2.21" evidence="4 11"/>
<dbReference type="GO" id="GO:0008939">
    <property type="term" value="F:nicotinate-nucleotide-dimethylbenzimidazole phosphoribosyltransferase activity"/>
    <property type="evidence" value="ECO:0007669"/>
    <property type="project" value="UniProtKB-UniRule"/>
</dbReference>
<dbReference type="Gene3D" id="1.10.1610.10">
    <property type="match status" value="1"/>
</dbReference>
<dbReference type="NCBIfam" id="TIGR03160">
    <property type="entry name" value="cobT_DBIPRT"/>
    <property type="match status" value="1"/>
</dbReference>
<dbReference type="InterPro" id="IPR036087">
    <property type="entry name" value="Nict_dMeBzImd_PRibTrfase_sf"/>
</dbReference>
<reference evidence="12 13" key="1">
    <citation type="submission" date="2021-03" db="EMBL/GenBank/DDBJ databases">
        <title>Whole genome shotgun sequence of Actinoplanes toevensis NBRC 105298.</title>
        <authorList>
            <person name="Komaki H."/>
            <person name="Tamura T."/>
        </authorList>
    </citation>
    <scope>NUCLEOTIDE SEQUENCE [LARGE SCALE GENOMIC DNA]</scope>
    <source>
        <strain evidence="12 13">NBRC 105298</strain>
    </source>
</reference>
<name>A0A919WAW8_9ACTN</name>
<evidence type="ECO:0000256" key="3">
    <source>
        <dbReference type="ARBA" id="ARBA00007110"/>
    </source>
</evidence>
<dbReference type="EMBL" id="BOQN01000129">
    <property type="protein sequence ID" value="GIM96846.1"/>
    <property type="molecule type" value="Genomic_DNA"/>
</dbReference>
<evidence type="ECO:0000256" key="10">
    <source>
        <dbReference type="ARBA" id="ARBA00047340"/>
    </source>
</evidence>
<dbReference type="InterPro" id="IPR017846">
    <property type="entry name" value="Nict_dMeBzImd_PRibTrfase_bact"/>
</dbReference>
<keyword evidence="7 11" id="KW-0328">Glycosyltransferase</keyword>
<protein>
    <recommendedName>
        <fullName evidence="5 11">Nicotinate-nucleotide--dimethylbenzimidazole phosphoribosyltransferase</fullName>
        <shortName evidence="11">NN:DBI PRT</shortName>
        <ecNumber evidence="4 11">2.4.2.21</ecNumber>
    </recommendedName>
    <alternativeName>
        <fullName evidence="9 11">N(1)-alpha-phosphoribosyltransferase</fullName>
    </alternativeName>
</protein>
<evidence type="ECO:0000256" key="11">
    <source>
        <dbReference type="HAMAP-Rule" id="MF_00230"/>
    </source>
</evidence>
<evidence type="ECO:0000256" key="5">
    <source>
        <dbReference type="ARBA" id="ARBA00015486"/>
    </source>
</evidence>
<dbReference type="PANTHER" id="PTHR43463:SF1">
    <property type="entry name" value="NICOTINATE-NUCLEOTIDE--DIMETHYLBENZIMIDAZOLE PHOSPHORIBOSYLTRANSFERASE"/>
    <property type="match status" value="1"/>
</dbReference>
<dbReference type="NCBIfam" id="NF000996">
    <property type="entry name" value="PRK00105.1"/>
    <property type="match status" value="1"/>
</dbReference>
<dbReference type="InterPro" id="IPR003200">
    <property type="entry name" value="Nict_dMeBzImd_PRibTrfase"/>
</dbReference>
<evidence type="ECO:0000256" key="2">
    <source>
        <dbReference type="ARBA" id="ARBA00005049"/>
    </source>
</evidence>
<dbReference type="HAMAP" id="MF_00230">
    <property type="entry name" value="CobT"/>
    <property type="match status" value="1"/>
</dbReference>
<evidence type="ECO:0000256" key="8">
    <source>
        <dbReference type="ARBA" id="ARBA00022679"/>
    </source>
</evidence>
<comment type="catalytic activity">
    <reaction evidence="10 11">
        <text>5,6-dimethylbenzimidazole + nicotinate beta-D-ribonucleotide = alpha-ribazole 5'-phosphate + nicotinate + H(+)</text>
        <dbReference type="Rhea" id="RHEA:11196"/>
        <dbReference type="ChEBI" id="CHEBI:15378"/>
        <dbReference type="ChEBI" id="CHEBI:15890"/>
        <dbReference type="ChEBI" id="CHEBI:32544"/>
        <dbReference type="ChEBI" id="CHEBI:57502"/>
        <dbReference type="ChEBI" id="CHEBI:57918"/>
        <dbReference type="EC" id="2.4.2.21"/>
    </reaction>
</comment>
<dbReference type="SUPFAM" id="SSF52733">
    <property type="entry name" value="Nicotinate mononucleotide:5,6-dimethylbenzimidazole phosphoribosyltransferase (CobT)"/>
    <property type="match status" value="1"/>
</dbReference>
<evidence type="ECO:0000256" key="1">
    <source>
        <dbReference type="ARBA" id="ARBA00002197"/>
    </source>
</evidence>
<evidence type="ECO:0000256" key="4">
    <source>
        <dbReference type="ARBA" id="ARBA00011991"/>
    </source>
</evidence>
<evidence type="ECO:0000256" key="9">
    <source>
        <dbReference type="ARBA" id="ARBA00030686"/>
    </source>
</evidence>
<gene>
    <name evidence="11" type="primary">cobT</name>
    <name evidence="12" type="ORF">Ato02nite_086390</name>
</gene>
<dbReference type="InterPro" id="IPR023195">
    <property type="entry name" value="Nict_dMeBzImd_PRibTrfase_N"/>
</dbReference>
<dbReference type="GO" id="GO:0009236">
    <property type="term" value="P:cobalamin biosynthetic process"/>
    <property type="evidence" value="ECO:0007669"/>
    <property type="project" value="UniProtKB-UniRule"/>
</dbReference>
<dbReference type="CDD" id="cd02439">
    <property type="entry name" value="DMB-PRT_CobT"/>
    <property type="match status" value="1"/>
</dbReference>
<evidence type="ECO:0000313" key="13">
    <source>
        <dbReference type="Proteomes" id="UP000677082"/>
    </source>
</evidence>
<comment type="function">
    <text evidence="1 11">Catalyzes the synthesis of alpha-ribazole-5'-phosphate from nicotinate mononucleotide (NAMN) and 5,6-dimethylbenzimidazole (DMB).</text>
</comment>
<feature type="active site" description="Proton acceptor" evidence="11">
    <location>
        <position position="348"/>
    </location>
</feature>
<evidence type="ECO:0000313" key="12">
    <source>
        <dbReference type="EMBL" id="GIM96846.1"/>
    </source>
</evidence>
<dbReference type="Pfam" id="PF02277">
    <property type="entry name" value="DBI_PRT"/>
    <property type="match status" value="1"/>
</dbReference>
<comment type="pathway">
    <text evidence="2 11">Nucleoside biosynthesis; alpha-ribazole biosynthesis; alpha-ribazole from 5,6-dimethylbenzimidazole: step 1/2.</text>
</comment>
<keyword evidence="13" id="KW-1185">Reference proteome</keyword>